<dbReference type="AlphaFoldDB" id="A0A9J6F3M0"/>
<keyword evidence="2" id="KW-0472">Membrane</keyword>
<gene>
    <name evidence="3" type="ORF">HPB51_013771</name>
</gene>
<dbReference type="Proteomes" id="UP000821866">
    <property type="component" value="Chromosome 1"/>
</dbReference>
<dbReference type="EMBL" id="JABSTU010000001">
    <property type="protein sequence ID" value="KAH8041111.1"/>
    <property type="molecule type" value="Genomic_DNA"/>
</dbReference>
<evidence type="ECO:0000313" key="4">
    <source>
        <dbReference type="Proteomes" id="UP000821866"/>
    </source>
</evidence>
<feature type="transmembrane region" description="Helical" evidence="2">
    <location>
        <begin position="75"/>
        <end position="98"/>
    </location>
</feature>
<keyword evidence="2" id="KW-0812">Transmembrane</keyword>
<name>A0A9J6F3M0_RHIMP</name>
<protein>
    <submittedName>
        <fullName evidence="3">Uncharacterized protein</fullName>
    </submittedName>
</protein>
<accession>A0A9J6F3M0</accession>
<sequence length="392" mass="43572">MMEEVEQDWRPYYDACYKRPPAAATLAMRHVDSNRAQASSYNEGFEMHADGSTAKLVSFEKNSGPNNLGRKTSSILLSSLVLFVVGALCLTVIILIVVNLSNAARGGLSVDENSEVPKEVSLRLDAPQLPKPASSPRPAAAPAAKSKAKAPSGKQRKASKQAPTKSAKKDNQMTTDKQGTGVLENTQKNAPCGEPQQTYCPKVEKSYFYRYERDYCESTYREQVFVCNHSPNRFSSLKGCTNACIKNPKPFSRCQQQPVFTKCNRNDLKASFWYRENNRCVEWSYPDGYCATKLRGVARSLRECRDDCLGPGTSDNTCTLPAEYTCPPAEMKFPYFAYTFPNGTVVCLLADAERLRPHRCLVGENKYASKEACIKACSGNPETIKKRKKPEP</sequence>
<comment type="caution">
    <text evidence="3">The sequence shown here is derived from an EMBL/GenBank/DDBJ whole genome shotgun (WGS) entry which is preliminary data.</text>
</comment>
<keyword evidence="4" id="KW-1185">Reference proteome</keyword>
<organism evidence="3 4">
    <name type="scientific">Rhipicephalus microplus</name>
    <name type="common">Cattle tick</name>
    <name type="synonym">Boophilus microplus</name>
    <dbReference type="NCBI Taxonomy" id="6941"/>
    <lineage>
        <taxon>Eukaryota</taxon>
        <taxon>Metazoa</taxon>
        <taxon>Ecdysozoa</taxon>
        <taxon>Arthropoda</taxon>
        <taxon>Chelicerata</taxon>
        <taxon>Arachnida</taxon>
        <taxon>Acari</taxon>
        <taxon>Parasitiformes</taxon>
        <taxon>Ixodida</taxon>
        <taxon>Ixodoidea</taxon>
        <taxon>Ixodidae</taxon>
        <taxon>Rhipicephalinae</taxon>
        <taxon>Rhipicephalus</taxon>
        <taxon>Boophilus</taxon>
    </lineage>
</organism>
<reference evidence="3" key="2">
    <citation type="submission" date="2021-09" db="EMBL/GenBank/DDBJ databases">
        <authorList>
            <person name="Jia N."/>
            <person name="Wang J."/>
            <person name="Shi W."/>
            <person name="Du L."/>
            <person name="Sun Y."/>
            <person name="Zhan W."/>
            <person name="Jiang J."/>
            <person name="Wang Q."/>
            <person name="Zhang B."/>
            <person name="Ji P."/>
            <person name="Sakyi L.B."/>
            <person name="Cui X."/>
            <person name="Yuan T."/>
            <person name="Jiang B."/>
            <person name="Yang W."/>
            <person name="Lam T.T.-Y."/>
            <person name="Chang Q."/>
            <person name="Ding S."/>
            <person name="Wang X."/>
            <person name="Zhu J."/>
            <person name="Ruan X."/>
            <person name="Zhao L."/>
            <person name="Wei J."/>
            <person name="Que T."/>
            <person name="Du C."/>
            <person name="Cheng J."/>
            <person name="Dai P."/>
            <person name="Han X."/>
            <person name="Huang E."/>
            <person name="Gao Y."/>
            <person name="Liu J."/>
            <person name="Shao H."/>
            <person name="Ye R."/>
            <person name="Li L."/>
            <person name="Wei W."/>
            <person name="Wang X."/>
            <person name="Wang C."/>
            <person name="Huo Q."/>
            <person name="Li W."/>
            <person name="Guo W."/>
            <person name="Chen H."/>
            <person name="Chen S."/>
            <person name="Zhou L."/>
            <person name="Zhou L."/>
            <person name="Ni X."/>
            <person name="Tian J."/>
            <person name="Zhou Y."/>
            <person name="Sheng Y."/>
            <person name="Liu T."/>
            <person name="Pan Y."/>
            <person name="Xia L."/>
            <person name="Li J."/>
            <person name="Zhao F."/>
            <person name="Cao W."/>
        </authorList>
    </citation>
    <scope>NUCLEOTIDE SEQUENCE</scope>
    <source>
        <strain evidence="3">Rmic-2018</strain>
        <tissue evidence="3">Larvae</tissue>
    </source>
</reference>
<dbReference type="VEuPathDB" id="VectorBase:LOC119173826"/>
<keyword evidence="2" id="KW-1133">Transmembrane helix</keyword>
<evidence type="ECO:0000313" key="3">
    <source>
        <dbReference type="EMBL" id="KAH8041111.1"/>
    </source>
</evidence>
<evidence type="ECO:0000256" key="2">
    <source>
        <dbReference type="SAM" id="Phobius"/>
    </source>
</evidence>
<evidence type="ECO:0000256" key="1">
    <source>
        <dbReference type="SAM" id="MobiDB-lite"/>
    </source>
</evidence>
<feature type="region of interest" description="Disordered" evidence="1">
    <location>
        <begin position="124"/>
        <end position="177"/>
    </location>
</feature>
<proteinExistence type="predicted"/>
<feature type="compositionally biased region" description="Low complexity" evidence="1">
    <location>
        <begin position="136"/>
        <end position="152"/>
    </location>
</feature>
<reference evidence="3" key="1">
    <citation type="journal article" date="2020" name="Cell">
        <title>Large-Scale Comparative Analyses of Tick Genomes Elucidate Their Genetic Diversity and Vector Capacities.</title>
        <authorList>
            <consortium name="Tick Genome and Microbiome Consortium (TIGMIC)"/>
            <person name="Jia N."/>
            <person name="Wang J."/>
            <person name="Shi W."/>
            <person name="Du L."/>
            <person name="Sun Y."/>
            <person name="Zhan W."/>
            <person name="Jiang J.F."/>
            <person name="Wang Q."/>
            <person name="Zhang B."/>
            <person name="Ji P."/>
            <person name="Bell-Sakyi L."/>
            <person name="Cui X.M."/>
            <person name="Yuan T.T."/>
            <person name="Jiang B.G."/>
            <person name="Yang W.F."/>
            <person name="Lam T.T."/>
            <person name="Chang Q.C."/>
            <person name="Ding S.J."/>
            <person name="Wang X.J."/>
            <person name="Zhu J.G."/>
            <person name="Ruan X.D."/>
            <person name="Zhao L."/>
            <person name="Wei J.T."/>
            <person name="Ye R.Z."/>
            <person name="Que T.C."/>
            <person name="Du C.H."/>
            <person name="Zhou Y.H."/>
            <person name="Cheng J.X."/>
            <person name="Dai P.F."/>
            <person name="Guo W.B."/>
            <person name="Han X.H."/>
            <person name="Huang E.J."/>
            <person name="Li L.F."/>
            <person name="Wei W."/>
            <person name="Gao Y.C."/>
            <person name="Liu J.Z."/>
            <person name="Shao H.Z."/>
            <person name="Wang X."/>
            <person name="Wang C.C."/>
            <person name="Yang T.C."/>
            <person name="Huo Q.B."/>
            <person name="Li W."/>
            <person name="Chen H.Y."/>
            <person name="Chen S.E."/>
            <person name="Zhou L.G."/>
            <person name="Ni X.B."/>
            <person name="Tian J.H."/>
            <person name="Sheng Y."/>
            <person name="Liu T."/>
            <person name="Pan Y.S."/>
            <person name="Xia L.Y."/>
            <person name="Li J."/>
            <person name="Zhao F."/>
            <person name="Cao W.C."/>
        </authorList>
    </citation>
    <scope>NUCLEOTIDE SEQUENCE</scope>
    <source>
        <strain evidence="3">Rmic-2018</strain>
    </source>
</reference>